<dbReference type="SMART" id="SM00382">
    <property type="entry name" value="AAA"/>
    <property type="match status" value="1"/>
</dbReference>
<accession>A0A2W5VE79</accession>
<keyword evidence="1" id="KW-0813">Transport</keyword>
<organism evidence="5 6">
    <name type="scientific">Archangium gephyra</name>
    <dbReference type="NCBI Taxonomy" id="48"/>
    <lineage>
        <taxon>Bacteria</taxon>
        <taxon>Pseudomonadati</taxon>
        <taxon>Myxococcota</taxon>
        <taxon>Myxococcia</taxon>
        <taxon>Myxococcales</taxon>
        <taxon>Cystobacterineae</taxon>
        <taxon>Archangiaceae</taxon>
        <taxon>Archangium</taxon>
    </lineage>
</organism>
<dbReference type="SUPFAM" id="SSF52540">
    <property type="entry name" value="P-loop containing nucleoside triphosphate hydrolases"/>
    <property type="match status" value="1"/>
</dbReference>
<dbReference type="AlphaFoldDB" id="A0A2W5VE79"/>
<keyword evidence="2" id="KW-0547">Nucleotide-binding</keyword>
<feature type="domain" description="ABC transporter" evidence="4">
    <location>
        <begin position="3"/>
        <end position="220"/>
    </location>
</feature>
<dbReference type="InterPro" id="IPR003439">
    <property type="entry name" value="ABC_transporter-like_ATP-bd"/>
</dbReference>
<dbReference type="InterPro" id="IPR003593">
    <property type="entry name" value="AAA+_ATPase"/>
</dbReference>
<keyword evidence="3 5" id="KW-0067">ATP-binding</keyword>
<dbReference type="EMBL" id="QFQP01000025">
    <property type="protein sequence ID" value="PZR08441.1"/>
    <property type="molecule type" value="Genomic_DNA"/>
</dbReference>
<dbReference type="PROSITE" id="PS50893">
    <property type="entry name" value="ABC_TRANSPORTER_2"/>
    <property type="match status" value="1"/>
</dbReference>
<dbReference type="InterPro" id="IPR017871">
    <property type="entry name" value="ABC_transporter-like_CS"/>
</dbReference>
<evidence type="ECO:0000313" key="5">
    <source>
        <dbReference type="EMBL" id="PZR08441.1"/>
    </source>
</evidence>
<protein>
    <submittedName>
        <fullName evidence="5">ABC transporter ATP-binding protein</fullName>
    </submittedName>
</protein>
<dbReference type="Proteomes" id="UP000249061">
    <property type="component" value="Unassembled WGS sequence"/>
</dbReference>
<dbReference type="PROSITE" id="PS00211">
    <property type="entry name" value="ABC_TRANSPORTER_1"/>
    <property type="match status" value="1"/>
</dbReference>
<evidence type="ECO:0000313" key="6">
    <source>
        <dbReference type="Proteomes" id="UP000249061"/>
    </source>
</evidence>
<dbReference type="GO" id="GO:0005524">
    <property type="term" value="F:ATP binding"/>
    <property type="evidence" value="ECO:0007669"/>
    <property type="project" value="UniProtKB-KW"/>
</dbReference>
<evidence type="ECO:0000256" key="3">
    <source>
        <dbReference type="ARBA" id="ARBA00022840"/>
    </source>
</evidence>
<gene>
    <name evidence="5" type="ORF">DI536_25020</name>
</gene>
<name>A0A2W5VE79_9BACT</name>
<evidence type="ECO:0000259" key="4">
    <source>
        <dbReference type="PROSITE" id="PS50893"/>
    </source>
</evidence>
<evidence type="ECO:0000256" key="2">
    <source>
        <dbReference type="ARBA" id="ARBA00022741"/>
    </source>
</evidence>
<evidence type="ECO:0000256" key="1">
    <source>
        <dbReference type="ARBA" id="ARBA00022448"/>
    </source>
</evidence>
<dbReference type="PANTHER" id="PTHR43023:SF3">
    <property type="entry name" value="PROTEIN TRIGALACTOSYLDIACYLGLYCEROL 3, CHLOROPLASTIC"/>
    <property type="match status" value="1"/>
</dbReference>
<reference evidence="5 6" key="1">
    <citation type="submission" date="2017-08" db="EMBL/GenBank/DDBJ databases">
        <title>Infants hospitalized years apart are colonized by the same room-sourced microbial strains.</title>
        <authorList>
            <person name="Brooks B."/>
            <person name="Olm M.R."/>
            <person name="Firek B.A."/>
            <person name="Baker R."/>
            <person name="Thomas B.C."/>
            <person name="Morowitz M.J."/>
            <person name="Banfield J.F."/>
        </authorList>
    </citation>
    <scope>NUCLEOTIDE SEQUENCE [LARGE SCALE GENOMIC DNA]</scope>
    <source>
        <strain evidence="5">S2_003_000_R2_14</strain>
    </source>
</reference>
<dbReference type="GO" id="GO:0016887">
    <property type="term" value="F:ATP hydrolysis activity"/>
    <property type="evidence" value="ECO:0007669"/>
    <property type="project" value="InterPro"/>
</dbReference>
<dbReference type="Pfam" id="PF00005">
    <property type="entry name" value="ABC_tran"/>
    <property type="match status" value="1"/>
</dbReference>
<proteinExistence type="predicted"/>
<sequence>MRLSTHQLSLKFGAVRALDAVSLEFDAGSRTVLWGPAASGKTSLLKCLAGLVVPTSGEVRWDDVDVKALSAAQRRAAQVNFGMVFQSDALFDSMSVLENVLLPLRKRKVAEDEAQARAREALARVGLEKAADKKPETLSGGMKKRAGVARAIVARPSVLMADDPFAGLDPVTEKSIAELLMEVSEGKSLIVVLPDPVESLPIARTVRLGAPLASPAGAELRR</sequence>
<dbReference type="Gene3D" id="3.40.50.300">
    <property type="entry name" value="P-loop containing nucleotide triphosphate hydrolases"/>
    <property type="match status" value="1"/>
</dbReference>
<dbReference type="PANTHER" id="PTHR43023">
    <property type="entry name" value="PROTEIN TRIGALACTOSYLDIACYLGLYCEROL 3, CHLOROPLASTIC"/>
    <property type="match status" value="1"/>
</dbReference>
<dbReference type="InterPro" id="IPR027417">
    <property type="entry name" value="P-loop_NTPase"/>
</dbReference>
<comment type="caution">
    <text evidence="5">The sequence shown here is derived from an EMBL/GenBank/DDBJ whole genome shotgun (WGS) entry which is preliminary data.</text>
</comment>